<keyword evidence="1" id="KW-1133">Transmembrane helix</keyword>
<dbReference type="EMBL" id="MGIT01000001">
    <property type="protein sequence ID" value="OGM93224.1"/>
    <property type="molecule type" value="Genomic_DNA"/>
</dbReference>
<sequence length="149" mass="16601">MAEETTNQVSVSAENTVAKMRAHPFAYSTYYLGGLFIFLVSYWYGYMYTAAGLLVLIASEVLRRADTFFVLNEGISRNFSLFSTKHIFTGYDQISTVAVSQGPIDRIFGIGDVRMTTVGLDEVTIQFSGVKKPYEIAKLIEDRLGELPA</sequence>
<feature type="transmembrane region" description="Helical" evidence="1">
    <location>
        <begin position="30"/>
        <end position="57"/>
    </location>
</feature>
<evidence type="ECO:0000313" key="3">
    <source>
        <dbReference type="EMBL" id="OGM93224.1"/>
    </source>
</evidence>
<keyword evidence="1" id="KW-0472">Membrane</keyword>
<evidence type="ECO:0000256" key="1">
    <source>
        <dbReference type="SAM" id="Phobius"/>
    </source>
</evidence>
<proteinExistence type="predicted"/>
<dbReference type="Pfam" id="PF03703">
    <property type="entry name" value="bPH_2"/>
    <property type="match status" value="1"/>
</dbReference>
<feature type="domain" description="YdbS-like PH" evidence="2">
    <location>
        <begin position="81"/>
        <end position="140"/>
    </location>
</feature>
<dbReference type="Proteomes" id="UP000176422">
    <property type="component" value="Unassembled WGS sequence"/>
</dbReference>
<keyword evidence="1" id="KW-0812">Transmembrane</keyword>
<accession>A0A1F8DXF0</accession>
<gene>
    <name evidence="3" type="ORF">A2372_02355</name>
</gene>
<organism evidence="3 4">
    <name type="scientific">Candidatus Wolfebacteria bacterium RIFOXYB1_FULL_54_12</name>
    <dbReference type="NCBI Taxonomy" id="1802559"/>
    <lineage>
        <taxon>Bacteria</taxon>
        <taxon>Candidatus Wolfeibacteriota</taxon>
    </lineage>
</organism>
<dbReference type="InterPro" id="IPR005182">
    <property type="entry name" value="YdbS-like_PH"/>
</dbReference>
<protein>
    <recommendedName>
        <fullName evidence="2">YdbS-like PH domain-containing protein</fullName>
    </recommendedName>
</protein>
<reference evidence="3 4" key="1">
    <citation type="journal article" date="2016" name="Nat. Commun.">
        <title>Thousands of microbial genomes shed light on interconnected biogeochemical processes in an aquifer system.</title>
        <authorList>
            <person name="Anantharaman K."/>
            <person name="Brown C.T."/>
            <person name="Hug L.A."/>
            <person name="Sharon I."/>
            <person name="Castelle C.J."/>
            <person name="Probst A.J."/>
            <person name="Thomas B.C."/>
            <person name="Singh A."/>
            <person name="Wilkins M.J."/>
            <person name="Karaoz U."/>
            <person name="Brodie E.L."/>
            <person name="Williams K.H."/>
            <person name="Hubbard S.S."/>
            <person name="Banfield J.F."/>
        </authorList>
    </citation>
    <scope>NUCLEOTIDE SEQUENCE [LARGE SCALE GENOMIC DNA]</scope>
</reference>
<name>A0A1F8DXF0_9BACT</name>
<evidence type="ECO:0000259" key="2">
    <source>
        <dbReference type="Pfam" id="PF03703"/>
    </source>
</evidence>
<comment type="caution">
    <text evidence="3">The sequence shown here is derived from an EMBL/GenBank/DDBJ whole genome shotgun (WGS) entry which is preliminary data.</text>
</comment>
<evidence type="ECO:0000313" key="4">
    <source>
        <dbReference type="Proteomes" id="UP000176422"/>
    </source>
</evidence>
<dbReference type="STRING" id="1802559.A2372_02355"/>
<dbReference type="AlphaFoldDB" id="A0A1F8DXF0"/>